<evidence type="ECO:0000313" key="1">
    <source>
        <dbReference type="EMBL" id="KAK3767255.1"/>
    </source>
</evidence>
<comment type="caution">
    <text evidence="1">The sequence shown here is derived from an EMBL/GenBank/DDBJ whole genome shotgun (WGS) entry which is preliminary data.</text>
</comment>
<name>A0AAE0ZDG3_9GAST</name>
<keyword evidence="2" id="KW-1185">Reference proteome</keyword>
<accession>A0AAE0ZDG3</accession>
<proteinExistence type="predicted"/>
<reference evidence="1" key="1">
    <citation type="journal article" date="2023" name="G3 (Bethesda)">
        <title>A reference genome for the long-term kleptoplast-retaining sea slug Elysia crispata morphotype clarki.</title>
        <authorList>
            <person name="Eastman K.E."/>
            <person name="Pendleton A.L."/>
            <person name="Shaikh M.A."/>
            <person name="Suttiyut T."/>
            <person name="Ogas R."/>
            <person name="Tomko P."/>
            <person name="Gavelis G."/>
            <person name="Widhalm J.R."/>
            <person name="Wisecaver J.H."/>
        </authorList>
    </citation>
    <scope>NUCLEOTIDE SEQUENCE</scope>
    <source>
        <strain evidence="1">ECLA1</strain>
    </source>
</reference>
<evidence type="ECO:0000313" key="2">
    <source>
        <dbReference type="Proteomes" id="UP001283361"/>
    </source>
</evidence>
<organism evidence="1 2">
    <name type="scientific">Elysia crispata</name>
    <name type="common">lettuce slug</name>
    <dbReference type="NCBI Taxonomy" id="231223"/>
    <lineage>
        <taxon>Eukaryota</taxon>
        <taxon>Metazoa</taxon>
        <taxon>Spiralia</taxon>
        <taxon>Lophotrochozoa</taxon>
        <taxon>Mollusca</taxon>
        <taxon>Gastropoda</taxon>
        <taxon>Heterobranchia</taxon>
        <taxon>Euthyneura</taxon>
        <taxon>Panpulmonata</taxon>
        <taxon>Sacoglossa</taxon>
        <taxon>Placobranchoidea</taxon>
        <taxon>Plakobranchidae</taxon>
        <taxon>Elysia</taxon>
    </lineage>
</organism>
<sequence>MHHHNIHVQQDQAMNVSGNDTLLVDFGASLHILKEQSKFNQFDQSFDLASHIIELVDGSQNTHLAEGRGDDLIHLVNTTGVTQIIALKMLFLYLPFRSKIVLQSLFATTPQHFRVATHSLK</sequence>
<dbReference type="Proteomes" id="UP001283361">
    <property type="component" value="Unassembled WGS sequence"/>
</dbReference>
<dbReference type="EMBL" id="JAWDGP010004169">
    <property type="protein sequence ID" value="KAK3767255.1"/>
    <property type="molecule type" value="Genomic_DNA"/>
</dbReference>
<protein>
    <submittedName>
        <fullName evidence="1">Uncharacterized protein</fullName>
    </submittedName>
</protein>
<gene>
    <name evidence="1" type="ORF">RRG08_061671</name>
</gene>
<dbReference type="AlphaFoldDB" id="A0AAE0ZDG3"/>